<evidence type="ECO:0000256" key="7">
    <source>
        <dbReference type="PROSITE-ProRule" id="PRU00473"/>
    </source>
</evidence>
<name>A0A4R5Q888_9PROT</name>
<evidence type="ECO:0000313" key="11">
    <source>
        <dbReference type="EMBL" id="TDH58501.1"/>
    </source>
</evidence>
<evidence type="ECO:0000313" key="12">
    <source>
        <dbReference type="Proteomes" id="UP000295096"/>
    </source>
</evidence>
<dbReference type="Proteomes" id="UP000295096">
    <property type="component" value="Unassembled WGS sequence"/>
</dbReference>
<protein>
    <recommendedName>
        <fullName evidence="10">OmpA-like domain-containing protein</fullName>
    </recommendedName>
</protein>
<keyword evidence="6 7" id="KW-0472">Membrane</keyword>
<evidence type="ECO:0000259" key="10">
    <source>
        <dbReference type="PROSITE" id="PS51123"/>
    </source>
</evidence>
<accession>A0A4R5Q888</accession>
<dbReference type="InterPro" id="IPR050330">
    <property type="entry name" value="Bact_OuterMem_StrucFunc"/>
</dbReference>
<dbReference type="RefSeq" id="WP_133292661.1">
    <property type="nucleotide sequence ID" value="NZ_SMSJ01000115.1"/>
</dbReference>
<evidence type="ECO:0000256" key="5">
    <source>
        <dbReference type="ARBA" id="ARBA00022989"/>
    </source>
</evidence>
<dbReference type="InterPro" id="IPR036737">
    <property type="entry name" value="OmpA-like_sf"/>
</dbReference>
<dbReference type="PANTHER" id="PTHR30329">
    <property type="entry name" value="STATOR ELEMENT OF FLAGELLAR MOTOR COMPLEX"/>
    <property type="match status" value="1"/>
</dbReference>
<dbReference type="GO" id="GO:0005886">
    <property type="term" value="C:plasma membrane"/>
    <property type="evidence" value="ECO:0007669"/>
    <property type="project" value="UniProtKB-SubCell"/>
</dbReference>
<dbReference type="Pfam" id="PF00691">
    <property type="entry name" value="OmpA"/>
    <property type="match status" value="1"/>
</dbReference>
<feature type="compositionally biased region" description="Polar residues" evidence="8">
    <location>
        <begin position="88"/>
        <end position="98"/>
    </location>
</feature>
<keyword evidence="4 9" id="KW-0812">Transmembrane</keyword>
<organism evidence="11 12">
    <name type="scientific">Dankookia rubra</name>
    <dbReference type="NCBI Taxonomy" id="1442381"/>
    <lineage>
        <taxon>Bacteria</taxon>
        <taxon>Pseudomonadati</taxon>
        <taxon>Pseudomonadota</taxon>
        <taxon>Alphaproteobacteria</taxon>
        <taxon>Acetobacterales</taxon>
        <taxon>Roseomonadaceae</taxon>
        <taxon>Dankookia</taxon>
    </lineage>
</organism>
<dbReference type="AlphaFoldDB" id="A0A4R5Q888"/>
<dbReference type="PROSITE" id="PS51123">
    <property type="entry name" value="OMPA_2"/>
    <property type="match status" value="1"/>
</dbReference>
<proteinExistence type="inferred from homology"/>
<keyword evidence="12" id="KW-1185">Reference proteome</keyword>
<comment type="subcellular location">
    <subcellularLocation>
        <location evidence="1">Cell membrane</location>
        <topology evidence="1">Single-pass membrane protein</topology>
    </subcellularLocation>
</comment>
<feature type="domain" description="OmpA-like" evidence="10">
    <location>
        <begin position="220"/>
        <end position="338"/>
    </location>
</feature>
<dbReference type="PANTHER" id="PTHR30329:SF21">
    <property type="entry name" value="LIPOPROTEIN YIAD-RELATED"/>
    <property type="match status" value="1"/>
</dbReference>
<keyword evidence="3" id="KW-1003">Cell membrane</keyword>
<dbReference type="InterPro" id="IPR006665">
    <property type="entry name" value="OmpA-like"/>
</dbReference>
<evidence type="ECO:0000256" key="2">
    <source>
        <dbReference type="ARBA" id="ARBA00008914"/>
    </source>
</evidence>
<feature type="region of interest" description="Disordered" evidence="8">
    <location>
        <begin position="71"/>
        <end position="147"/>
    </location>
</feature>
<keyword evidence="5 9" id="KW-1133">Transmembrane helix</keyword>
<evidence type="ECO:0000256" key="8">
    <source>
        <dbReference type="SAM" id="MobiDB-lite"/>
    </source>
</evidence>
<dbReference type="CDD" id="cd07185">
    <property type="entry name" value="OmpA_C-like"/>
    <property type="match status" value="1"/>
</dbReference>
<dbReference type="Gene3D" id="3.30.1330.60">
    <property type="entry name" value="OmpA-like domain"/>
    <property type="match status" value="1"/>
</dbReference>
<sequence>MAGKGKGGRNAGATIVIRWEEGGGDGHHGGAWKVAYADFVTAMMAFFLLMWLLNATSDDQRRGLADYFAPSNALGRSATGSGEPFGGSSPNSDGTMVSDNGAIRIEQGRAPVRLDIEDDGQSDAPPETAAPQPPQPPGDAAPQASGAVVAEGTAAPGTTAAAGAAEAAALGEAALRAELARREASAFEQAAAEIRAAVQDDPALADLARQLVVEQVPEGLRIQILDAERQAMFPVGGAAPNDRARALLAKVAAVAARLPNGLAIAGHTDATPFRGADRSNWELSAERANAVRRLLLDAGIAEARLQSVAGHADRMPLLPQDPLAAGNRRVAITLLRAVPAAPNAAP</sequence>
<evidence type="ECO:0000256" key="4">
    <source>
        <dbReference type="ARBA" id="ARBA00022692"/>
    </source>
</evidence>
<dbReference type="SUPFAM" id="SSF103088">
    <property type="entry name" value="OmpA-like"/>
    <property type="match status" value="1"/>
</dbReference>
<evidence type="ECO:0000256" key="3">
    <source>
        <dbReference type="ARBA" id="ARBA00022475"/>
    </source>
</evidence>
<evidence type="ECO:0000256" key="6">
    <source>
        <dbReference type="ARBA" id="ARBA00023136"/>
    </source>
</evidence>
<reference evidence="11 12" key="1">
    <citation type="journal article" date="2016" name="J. Microbiol.">
        <title>Dankookia rubra gen. nov., sp. nov., an alphaproteobacterium isolated from sediment of a shallow stream.</title>
        <authorList>
            <person name="Kim W.H."/>
            <person name="Kim D.H."/>
            <person name="Kang K."/>
            <person name="Ahn T.Y."/>
        </authorList>
    </citation>
    <scope>NUCLEOTIDE SEQUENCE [LARGE SCALE GENOMIC DNA]</scope>
    <source>
        <strain evidence="11 12">JCM30602</strain>
    </source>
</reference>
<dbReference type="OrthoDB" id="7170686at2"/>
<dbReference type="EMBL" id="SMSJ01000115">
    <property type="protein sequence ID" value="TDH58501.1"/>
    <property type="molecule type" value="Genomic_DNA"/>
</dbReference>
<feature type="transmembrane region" description="Helical" evidence="9">
    <location>
        <begin position="34"/>
        <end position="53"/>
    </location>
</feature>
<evidence type="ECO:0000256" key="1">
    <source>
        <dbReference type="ARBA" id="ARBA00004162"/>
    </source>
</evidence>
<comment type="caution">
    <text evidence="11">The sequence shown here is derived from an EMBL/GenBank/DDBJ whole genome shotgun (WGS) entry which is preliminary data.</text>
</comment>
<comment type="similarity">
    <text evidence="2">Belongs to the MotB family.</text>
</comment>
<evidence type="ECO:0000256" key="9">
    <source>
        <dbReference type="SAM" id="Phobius"/>
    </source>
</evidence>
<dbReference type="Pfam" id="PF13677">
    <property type="entry name" value="MotB_plug"/>
    <property type="match status" value="1"/>
</dbReference>
<dbReference type="InterPro" id="IPR025713">
    <property type="entry name" value="MotB-like_N_dom"/>
</dbReference>
<gene>
    <name evidence="11" type="ORF">E2C06_32175</name>
</gene>